<dbReference type="OrthoDB" id="3800213at2759"/>
<reference evidence="1" key="1">
    <citation type="submission" date="2020-01" db="EMBL/GenBank/DDBJ databases">
        <authorList>
            <consortium name="DOE Joint Genome Institute"/>
            <person name="Haridas S."/>
            <person name="Albert R."/>
            <person name="Binder M."/>
            <person name="Bloem J."/>
            <person name="Labutti K."/>
            <person name="Salamov A."/>
            <person name="Andreopoulos B."/>
            <person name="Baker S.E."/>
            <person name="Barry K."/>
            <person name="Bills G."/>
            <person name="Bluhm B.H."/>
            <person name="Cannon C."/>
            <person name="Castanera R."/>
            <person name="Culley D.E."/>
            <person name="Daum C."/>
            <person name="Ezra D."/>
            <person name="Gonzalez J.B."/>
            <person name="Henrissat B."/>
            <person name="Kuo A."/>
            <person name="Liang C."/>
            <person name="Lipzen A."/>
            <person name="Lutzoni F."/>
            <person name="Magnuson J."/>
            <person name="Mondo S."/>
            <person name="Nolan M."/>
            <person name="Ohm R."/>
            <person name="Pangilinan J."/>
            <person name="Park H.-J."/>
            <person name="Ramirez L."/>
            <person name="Alfaro M."/>
            <person name="Sun H."/>
            <person name="Tritt A."/>
            <person name="Yoshinaga Y."/>
            <person name="Zwiers L.-H."/>
            <person name="Turgeon B.G."/>
            <person name="Goodwin S.B."/>
            <person name="Spatafora J.W."/>
            <person name="Crous P.W."/>
            <person name="Grigoriev I.V."/>
        </authorList>
    </citation>
    <scope>NUCLEOTIDE SEQUENCE</scope>
    <source>
        <strain evidence="1">P77</strain>
    </source>
</reference>
<dbReference type="AlphaFoldDB" id="A0A6A5K6U9"/>
<dbReference type="EMBL" id="ML975464">
    <property type="protein sequence ID" value="KAF1829133.1"/>
    <property type="molecule type" value="Genomic_DNA"/>
</dbReference>
<sequence>MGYQLRSHGFKAQLCHSCIKDEMELYWQRQGTNPPLQLPSMRMVARWPMLNTSVQDLCICRATIVNYENHCHACRDDAWNDLTASEKAEPEDIFGTRIPGVAKGQKAITANQQWRNTAATRQRRHNNRIARLCPCGNLPKKQLGPQTIAAREYISYCLACMGVKVDPRWNKPPVKYREEAVANLRRRQRLVAAVNVGVVAPGYHRTKGPLREIRDPSFRVNIERGWVHNDPFVGGHF</sequence>
<organism evidence="1 2">
    <name type="scientific">Decorospora gaudefroyi</name>
    <dbReference type="NCBI Taxonomy" id="184978"/>
    <lineage>
        <taxon>Eukaryota</taxon>
        <taxon>Fungi</taxon>
        <taxon>Dikarya</taxon>
        <taxon>Ascomycota</taxon>
        <taxon>Pezizomycotina</taxon>
        <taxon>Dothideomycetes</taxon>
        <taxon>Pleosporomycetidae</taxon>
        <taxon>Pleosporales</taxon>
        <taxon>Pleosporineae</taxon>
        <taxon>Pleosporaceae</taxon>
        <taxon>Decorospora</taxon>
    </lineage>
</organism>
<evidence type="ECO:0000313" key="2">
    <source>
        <dbReference type="Proteomes" id="UP000800040"/>
    </source>
</evidence>
<protein>
    <submittedName>
        <fullName evidence="1">Uncharacterized protein</fullName>
    </submittedName>
</protein>
<proteinExistence type="predicted"/>
<keyword evidence="2" id="KW-1185">Reference proteome</keyword>
<accession>A0A6A5K6U9</accession>
<gene>
    <name evidence="1" type="ORF">BDW02DRAFT_574251</name>
</gene>
<dbReference type="Proteomes" id="UP000800040">
    <property type="component" value="Unassembled WGS sequence"/>
</dbReference>
<name>A0A6A5K6U9_9PLEO</name>
<evidence type="ECO:0000313" key="1">
    <source>
        <dbReference type="EMBL" id="KAF1829133.1"/>
    </source>
</evidence>